<sequence length="342" mass="38189">MGETIEDLARDVSAVLLQADAAETNASTETNRACDEVDYAEYEEEAFARFRRGWEHLYGNTKNSFEDLMYGVVAARDAVDERRNPIFLHSRDDCQILSEEDPFLYLTGPVRAIMSEEPVDIEIQLNVRGTTPSEDRALVSYVYYYDGDYEYSLSPIIIEKHSCTIELSAQQLKRSVQATIFGAHVVVVDKSNPFEHGVRVVCSSLSQQHDTEDADESPSMELVLLDSKVARKRVVARGYLNLSRQVVSVKLSGKLKVLIQAYTPSGGIATQGHVFVMPKTCNTSEHACDLDGFKVEFTVAWSYLVEDEEHILMNGRVDPFASCPLHPSFALEGKPSSVSLLM</sequence>
<name>M8CU88_AEGTA</name>
<organism evidence="2">
    <name type="scientific">Aegilops tauschii</name>
    <name type="common">Tausch's goatgrass</name>
    <name type="synonym">Aegilops squarrosa</name>
    <dbReference type="NCBI Taxonomy" id="37682"/>
    <lineage>
        <taxon>Eukaryota</taxon>
        <taxon>Viridiplantae</taxon>
        <taxon>Streptophyta</taxon>
        <taxon>Embryophyta</taxon>
        <taxon>Tracheophyta</taxon>
        <taxon>Spermatophyta</taxon>
        <taxon>Magnoliopsida</taxon>
        <taxon>Liliopsida</taxon>
        <taxon>Poales</taxon>
        <taxon>Poaceae</taxon>
        <taxon>BOP clade</taxon>
        <taxon>Pooideae</taxon>
        <taxon>Triticodae</taxon>
        <taxon>Triticeae</taxon>
        <taxon>Triticinae</taxon>
        <taxon>Aegilops</taxon>
    </lineage>
</organism>
<dbReference type="EnsemblPlants" id="EMT27346">
    <property type="protein sequence ID" value="EMT27346"/>
    <property type="gene ID" value="F775_13134"/>
</dbReference>
<dbReference type="InterPro" id="IPR046533">
    <property type="entry name" value="DUF6598"/>
</dbReference>
<accession>M8CU88</accession>
<evidence type="ECO:0000259" key="1">
    <source>
        <dbReference type="Pfam" id="PF20241"/>
    </source>
</evidence>
<evidence type="ECO:0000313" key="2">
    <source>
        <dbReference type="EnsemblPlants" id="EMT27346"/>
    </source>
</evidence>
<dbReference type="PANTHER" id="PTHR33065">
    <property type="entry name" value="OS07G0486400 PROTEIN"/>
    <property type="match status" value="1"/>
</dbReference>
<protein>
    <recommendedName>
        <fullName evidence="1">DUF6598 domain-containing protein</fullName>
    </recommendedName>
</protein>
<reference evidence="2" key="1">
    <citation type="submission" date="2015-06" db="UniProtKB">
        <authorList>
            <consortium name="EnsemblPlants"/>
        </authorList>
    </citation>
    <scope>IDENTIFICATION</scope>
</reference>
<dbReference type="AlphaFoldDB" id="M8CU88"/>
<proteinExistence type="predicted"/>
<dbReference type="PANTHER" id="PTHR33065:SF183">
    <property type="entry name" value="DUF6598 DOMAIN-CONTAINING PROTEIN"/>
    <property type="match status" value="1"/>
</dbReference>
<feature type="domain" description="DUF6598" evidence="1">
    <location>
        <begin position="69"/>
        <end position="299"/>
    </location>
</feature>
<dbReference type="Pfam" id="PF20241">
    <property type="entry name" value="DUF6598"/>
    <property type="match status" value="1"/>
</dbReference>